<evidence type="ECO:0000313" key="6">
    <source>
        <dbReference type="EMBL" id="GFZ78475.1"/>
    </source>
</evidence>
<keyword evidence="7" id="KW-1185">Reference proteome</keyword>
<reference evidence="6" key="1">
    <citation type="journal article" date="2014" name="Int. J. Syst. Evol. Microbiol.">
        <title>Complete genome sequence of Corynebacterium casei LMG S-19264T (=DSM 44701T), isolated from a smear-ripened cheese.</title>
        <authorList>
            <consortium name="US DOE Joint Genome Institute (JGI-PGF)"/>
            <person name="Walter F."/>
            <person name="Albersmeier A."/>
            <person name="Kalinowski J."/>
            <person name="Ruckert C."/>
        </authorList>
    </citation>
    <scope>NUCLEOTIDE SEQUENCE</scope>
    <source>
        <strain evidence="6">CGMCC 1.15425</strain>
    </source>
</reference>
<dbReference type="CDD" id="cd03467">
    <property type="entry name" value="Rieske"/>
    <property type="match status" value="1"/>
</dbReference>
<dbReference type="PANTHER" id="PTHR40261">
    <property type="match status" value="1"/>
</dbReference>
<dbReference type="EMBL" id="BMIY01000009">
    <property type="protein sequence ID" value="GFZ78475.1"/>
    <property type="molecule type" value="Genomic_DNA"/>
</dbReference>
<dbReference type="Pfam" id="PF00355">
    <property type="entry name" value="Rieske"/>
    <property type="match status" value="1"/>
</dbReference>
<evidence type="ECO:0000256" key="3">
    <source>
        <dbReference type="ARBA" id="ARBA00023004"/>
    </source>
</evidence>
<dbReference type="RefSeq" id="WP_068810415.1">
    <property type="nucleotide sequence ID" value="NZ_BMIY01000009.1"/>
</dbReference>
<dbReference type="OrthoDB" id="9794779at2"/>
<evidence type="ECO:0000256" key="2">
    <source>
        <dbReference type="ARBA" id="ARBA00022723"/>
    </source>
</evidence>
<keyword evidence="2" id="KW-0479">Metal-binding</keyword>
<evidence type="ECO:0000256" key="4">
    <source>
        <dbReference type="ARBA" id="ARBA00023014"/>
    </source>
</evidence>
<sequence length="114" mass="12639">MIQLCMLDEIAEGRAKGFDIGNKSLFAVRKDDQLHVYYNCCPHLGTPLEWLEDEFLDPDGVFIQCATHGALFNVEDGLCVHGPCKGKSLRPIPFETGNGMLMVDEALIQSLGRI</sequence>
<dbReference type="PROSITE" id="PS51296">
    <property type="entry name" value="RIESKE"/>
    <property type="match status" value="1"/>
</dbReference>
<dbReference type="GO" id="GO:0046872">
    <property type="term" value="F:metal ion binding"/>
    <property type="evidence" value="ECO:0007669"/>
    <property type="project" value="UniProtKB-KW"/>
</dbReference>
<proteinExistence type="predicted"/>
<evidence type="ECO:0000313" key="7">
    <source>
        <dbReference type="Proteomes" id="UP000627715"/>
    </source>
</evidence>
<dbReference type="Proteomes" id="UP000627715">
    <property type="component" value="Unassembled WGS sequence"/>
</dbReference>
<evidence type="ECO:0000259" key="5">
    <source>
        <dbReference type="PROSITE" id="PS51296"/>
    </source>
</evidence>
<keyword evidence="3" id="KW-0408">Iron</keyword>
<name>A0A916QM16_9GAMM</name>
<protein>
    <recommendedName>
        <fullName evidence="5">Rieske domain-containing protein</fullName>
    </recommendedName>
</protein>
<accession>A0A916QM16</accession>
<feature type="domain" description="Rieske" evidence="5">
    <location>
        <begin position="2"/>
        <end position="103"/>
    </location>
</feature>
<gene>
    <name evidence="6" type="ORF">GCM10011403_21900</name>
</gene>
<dbReference type="Gene3D" id="2.102.10.10">
    <property type="entry name" value="Rieske [2Fe-2S] iron-sulphur domain"/>
    <property type="match status" value="1"/>
</dbReference>
<keyword evidence="4" id="KW-0411">Iron-sulfur</keyword>
<evidence type="ECO:0000256" key="1">
    <source>
        <dbReference type="ARBA" id="ARBA00022714"/>
    </source>
</evidence>
<dbReference type="GO" id="GO:0051537">
    <property type="term" value="F:2 iron, 2 sulfur cluster binding"/>
    <property type="evidence" value="ECO:0007669"/>
    <property type="project" value="UniProtKB-KW"/>
</dbReference>
<dbReference type="InterPro" id="IPR017941">
    <property type="entry name" value="Rieske_2Fe-2S"/>
</dbReference>
<dbReference type="SUPFAM" id="SSF50022">
    <property type="entry name" value="ISP domain"/>
    <property type="match status" value="1"/>
</dbReference>
<dbReference type="AlphaFoldDB" id="A0A916QM16"/>
<comment type="caution">
    <text evidence="6">The sequence shown here is derived from an EMBL/GenBank/DDBJ whole genome shotgun (WGS) entry which is preliminary data.</text>
</comment>
<reference evidence="6" key="2">
    <citation type="submission" date="2020-09" db="EMBL/GenBank/DDBJ databases">
        <authorList>
            <person name="Sun Q."/>
            <person name="Zhou Y."/>
        </authorList>
    </citation>
    <scope>NUCLEOTIDE SEQUENCE</scope>
    <source>
        <strain evidence="6">CGMCC 1.15425</strain>
    </source>
</reference>
<dbReference type="InterPro" id="IPR036922">
    <property type="entry name" value="Rieske_2Fe-2S_sf"/>
</dbReference>
<dbReference type="PANTHER" id="PTHR40261:SF1">
    <property type="entry name" value="RIESKE DOMAIN-CONTAINING PROTEIN"/>
    <property type="match status" value="1"/>
</dbReference>
<organism evidence="6 7">
    <name type="scientific">Pseudohongiella nitratireducens</name>
    <dbReference type="NCBI Taxonomy" id="1768907"/>
    <lineage>
        <taxon>Bacteria</taxon>
        <taxon>Pseudomonadati</taxon>
        <taxon>Pseudomonadota</taxon>
        <taxon>Gammaproteobacteria</taxon>
        <taxon>Pseudomonadales</taxon>
        <taxon>Pseudohongiellaceae</taxon>
        <taxon>Pseudohongiella</taxon>
    </lineage>
</organism>
<keyword evidence="1" id="KW-0001">2Fe-2S</keyword>